<keyword evidence="3" id="KW-1185">Reference proteome</keyword>
<evidence type="ECO:0000256" key="1">
    <source>
        <dbReference type="SAM" id="MobiDB-lite"/>
    </source>
</evidence>
<gene>
    <name evidence="2" type="ORF">PHACADRAFT_132023</name>
</gene>
<feature type="compositionally biased region" description="Polar residues" evidence="1">
    <location>
        <begin position="474"/>
        <end position="484"/>
    </location>
</feature>
<dbReference type="KEGG" id="pco:PHACADRAFT_132023"/>
<dbReference type="EMBL" id="JH930600">
    <property type="protein sequence ID" value="EKM49001.1"/>
    <property type="molecule type" value="Genomic_DNA"/>
</dbReference>
<dbReference type="InParanoid" id="K5UHL1"/>
<evidence type="ECO:0000313" key="3">
    <source>
        <dbReference type="Proteomes" id="UP000008370"/>
    </source>
</evidence>
<feature type="region of interest" description="Disordered" evidence="1">
    <location>
        <begin position="465"/>
        <end position="484"/>
    </location>
</feature>
<dbReference type="GeneID" id="18908209"/>
<dbReference type="OrthoDB" id="2804335at2759"/>
<sequence length="484" mass="54457">MSPATGADLSPETLSSILDCLLPLLADYFDYTPDRWRRLKHELVAPSLVCKHWAEAIRPILFRRLALRNVEDVQFLKDIVYSPRFAISSLFRAVKWIEIHQEATEARSWLHHVHGLSTRLQKTRFKCIVMSRTDDLASMTGRWAPFDSIPSVTPSYVRLSVLTLNGLVFTSTTELARLVDNFSTLEDCFCDQLTFLDPLPVFQSRRIRRRAPLAFSRCRIQQCKGMAVSVQAALAADILAAARRMGLDEHTWDTALQALLVLVPNTFDSTPVYLNNQNGSMFDAVRIECRPLGQGVSINDSINIDVKVCRPSVDRGAESPFAHISSIALGLSFADVEAVDTFNWDVLRVVVDSPHMRCLRINYFVSHGGVKRILCSVLRRTQLTWALESGKLQFGYRYGDGSVTSADILSVPTEHTVDDTTITLDIAEQAEWLLYPVLRRYPGRTTREEYVRQLVAERTSRVSKDTGSEIVPSTADSTPYTAVD</sequence>
<dbReference type="HOGENOM" id="CLU_024266_0_0_1"/>
<protein>
    <submittedName>
        <fullName evidence="2">Uncharacterized protein</fullName>
    </submittedName>
</protein>
<reference evidence="2 3" key="1">
    <citation type="journal article" date="2012" name="BMC Genomics">
        <title>Comparative genomics of the white-rot fungi, Phanerochaete carnosa and P. chrysosporium, to elucidate the genetic basis of the distinct wood types they colonize.</title>
        <authorList>
            <person name="Suzuki H."/>
            <person name="MacDonald J."/>
            <person name="Syed K."/>
            <person name="Salamov A."/>
            <person name="Hori C."/>
            <person name="Aerts A."/>
            <person name="Henrissat B."/>
            <person name="Wiebenga A."/>
            <person name="vanKuyk P.A."/>
            <person name="Barry K."/>
            <person name="Lindquist E."/>
            <person name="LaButti K."/>
            <person name="Lapidus A."/>
            <person name="Lucas S."/>
            <person name="Coutinho P."/>
            <person name="Gong Y."/>
            <person name="Samejima M."/>
            <person name="Mahadevan R."/>
            <person name="Abou-Zaid M."/>
            <person name="de Vries R.P."/>
            <person name="Igarashi K."/>
            <person name="Yadav J.S."/>
            <person name="Grigoriev I.V."/>
            <person name="Master E.R."/>
        </authorList>
    </citation>
    <scope>NUCLEOTIDE SEQUENCE [LARGE SCALE GENOMIC DNA]</scope>
    <source>
        <strain evidence="2 3">HHB-10118-sp</strain>
    </source>
</reference>
<name>K5UHL1_PHACS</name>
<accession>K5UHL1</accession>
<dbReference type="Proteomes" id="UP000008370">
    <property type="component" value="Unassembled WGS sequence"/>
</dbReference>
<organism evidence="2 3">
    <name type="scientific">Phanerochaete carnosa (strain HHB-10118-sp)</name>
    <name type="common">White-rot fungus</name>
    <name type="synonym">Peniophora carnosa</name>
    <dbReference type="NCBI Taxonomy" id="650164"/>
    <lineage>
        <taxon>Eukaryota</taxon>
        <taxon>Fungi</taxon>
        <taxon>Dikarya</taxon>
        <taxon>Basidiomycota</taxon>
        <taxon>Agaricomycotina</taxon>
        <taxon>Agaricomycetes</taxon>
        <taxon>Polyporales</taxon>
        <taxon>Phanerochaetaceae</taxon>
        <taxon>Phanerochaete</taxon>
    </lineage>
</organism>
<dbReference type="AlphaFoldDB" id="K5UHL1"/>
<proteinExistence type="predicted"/>
<evidence type="ECO:0000313" key="2">
    <source>
        <dbReference type="EMBL" id="EKM49001.1"/>
    </source>
</evidence>
<dbReference type="RefSeq" id="XP_007402448.1">
    <property type="nucleotide sequence ID" value="XM_007402386.1"/>
</dbReference>